<protein>
    <recommendedName>
        <fullName evidence="2">Pyrroline-5-carboxylate reductase catalytic N-terminal domain-containing protein</fullName>
    </recommendedName>
</protein>
<evidence type="ECO:0008006" key="2">
    <source>
        <dbReference type="Google" id="ProtNLM"/>
    </source>
</evidence>
<reference evidence="1" key="1">
    <citation type="submission" date="2021-01" db="EMBL/GenBank/DDBJ databases">
        <authorList>
            <person name="Corre E."/>
            <person name="Pelletier E."/>
            <person name="Niang G."/>
            <person name="Scheremetjew M."/>
            <person name="Finn R."/>
            <person name="Kale V."/>
            <person name="Holt S."/>
            <person name="Cochrane G."/>
            <person name="Meng A."/>
            <person name="Brown T."/>
            <person name="Cohen L."/>
        </authorList>
    </citation>
    <scope>NUCLEOTIDE SEQUENCE</scope>
    <source>
        <strain evidence="1">CCMP2877</strain>
    </source>
</reference>
<dbReference type="SUPFAM" id="SSF51735">
    <property type="entry name" value="NAD(P)-binding Rossmann-fold domains"/>
    <property type="match status" value="1"/>
</dbReference>
<evidence type="ECO:0000313" key="1">
    <source>
        <dbReference type="EMBL" id="CAD9268891.1"/>
    </source>
</evidence>
<sequence length="184" mass="20013">MADRPEGTVAMPVREACEWADVIIVATPGPHEDAGIQALAASFGAGAEEKVVLDTTNPLTPFKDGLEVRWGQDKSAGEVLSEALPGSFVFKAFNTIGVEHMSRGDGRLIQGEQLSMAFAGPDDEDKNGVAAEIISRVGFKPVWVGPIRYARNLEAIAELWIHQAVKQQRRNFHYQFIEAPSTPL</sequence>
<dbReference type="AlphaFoldDB" id="A0A7S1UI61"/>
<gene>
    <name evidence="1" type="ORF">PPAR1163_LOCUS27328</name>
</gene>
<dbReference type="Gene3D" id="3.40.50.720">
    <property type="entry name" value="NAD(P)-binding Rossmann-like Domain"/>
    <property type="match status" value="1"/>
</dbReference>
<proteinExistence type="predicted"/>
<name>A0A7S1UI61_9STRA</name>
<organism evidence="1">
    <name type="scientific">Phaeomonas parva</name>
    <dbReference type="NCBI Taxonomy" id="124430"/>
    <lineage>
        <taxon>Eukaryota</taxon>
        <taxon>Sar</taxon>
        <taxon>Stramenopiles</taxon>
        <taxon>Ochrophyta</taxon>
        <taxon>Pinguiophyceae</taxon>
        <taxon>Pinguiochrysidales</taxon>
        <taxon>Pinguiochrysidaceae</taxon>
        <taxon>Phaeomonas</taxon>
    </lineage>
</organism>
<dbReference type="InterPro" id="IPR036291">
    <property type="entry name" value="NAD(P)-bd_dom_sf"/>
</dbReference>
<accession>A0A7S1UI61</accession>
<dbReference type="EMBL" id="HBGJ01043415">
    <property type="protein sequence ID" value="CAD9268891.1"/>
    <property type="molecule type" value="Transcribed_RNA"/>
</dbReference>